<dbReference type="InParanoid" id="E1ZHQ2"/>
<dbReference type="Pfam" id="PF01205">
    <property type="entry name" value="Impact_N"/>
    <property type="match status" value="1"/>
</dbReference>
<evidence type="ECO:0000259" key="2">
    <source>
        <dbReference type="Pfam" id="PF01205"/>
    </source>
</evidence>
<dbReference type="KEGG" id="cvr:CHLNCDRAFT_24615"/>
<dbReference type="InterPro" id="IPR001498">
    <property type="entry name" value="Impact_N"/>
</dbReference>
<dbReference type="PANTHER" id="PTHR16301">
    <property type="entry name" value="IMPACT-RELATED"/>
    <property type="match status" value="1"/>
</dbReference>
<dbReference type="Gene3D" id="3.30.230.30">
    <property type="entry name" value="Impact, N-terminal domain"/>
    <property type="match status" value="1"/>
</dbReference>
<dbReference type="RefSeq" id="XP_005846601.1">
    <property type="nucleotide sequence ID" value="XM_005846539.1"/>
</dbReference>
<dbReference type="OMA" id="FIAHAWP"/>
<evidence type="ECO:0000313" key="4">
    <source>
        <dbReference type="EMBL" id="EFN54499.1"/>
    </source>
</evidence>
<dbReference type="PANTHER" id="PTHR16301:SF20">
    <property type="entry name" value="IMPACT FAMILY MEMBER YIGZ"/>
    <property type="match status" value="1"/>
</dbReference>
<dbReference type="eggNOG" id="KOG3299">
    <property type="taxonomic scope" value="Eukaryota"/>
</dbReference>
<dbReference type="STRING" id="554065.E1ZHQ2"/>
<dbReference type="GeneID" id="17353955"/>
<protein>
    <recommendedName>
        <fullName evidence="6">Impact N-terminal domain-containing protein</fullName>
    </recommendedName>
</protein>
<dbReference type="InterPro" id="IPR036956">
    <property type="entry name" value="Impact_N_sf"/>
</dbReference>
<evidence type="ECO:0000256" key="1">
    <source>
        <dbReference type="ARBA" id="ARBA00007665"/>
    </source>
</evidence>
<dbReference type="GO" id="GO:0006446">
    <property type="term" value="P:regulation of translational initiation"/>
    <property type="evidence" value="ECO:0007669"/>
    <property type="project" value="TreeGrafter"/>
</dbReference>
<proteinExistence type="inferred from homology"/>
<evidence type="ECO:0000313" key="5">
    <source>
        <dbReference type="Proteomes" id="UP000008141"/>
    </source>
</evidence>
<dbReference type="Pfam" id="PF09186">
    <property type="entry name" value="DUF1949"/>
    <property type="match status" value="1"/>
</dbReference>
<dbReference type="InterPro" id="IPR023582">
    <property type="entry name" value="Impact"/>
</dbReference>
<evidence type="ECO:0000259" key="3">
    <source>
        <dbReference type="Pfam" id="PF09186"/>
    </source>
</evidence>
<dbReference type="Gene3D" id="3.30.70.240">
    <property type="match status" value="1"/>
</dbReference>
<accession>E1ZHQ2</accession>
<dbReference type="Proteomes" id="UP000008141">
    <property type="component" value="Unassembled WGS sequence"/>
</dbReference>
<name>E1ZHQ2_CHLVA</name>
<feature type="domain" description="UPF0029" evidence="3">
    <location>
        <begin position="134"/>
        <end position="190"/>
    </location>
</feature>
<dbReference type="InterPro" id="IPR020568">
    <property type="entry name" value="Ribosomal_Su5_D2-typ_SF"/>
</dbReference>
<dbReference type="EMBL" id="GL433847">
    <property type="protein sequence ID" value="EFN54499.1"/>
    <property type="molecule type" value="Genomic_DNA"/>
</dbReference>
<comment type="similarity">
    <text evidence="1">Belongs to the IMPACT family.</text>
</comment>
<keyword evidence="5" id="KW-1185">Reference proteome</keyword>
<dbReference type="SUPFAM" id="SSF54980">
    <property type="entry name" value="EF-G C-terminal domain-like"/>
    <property type="match status" value="1"/>
</dbReference>
<organism evidence="5">
    <name type="scientific">Chlorella variabilis</name>
    <name type="common">Green alga</name>
    <dbReference type="NCBI Taxonomy" id="554065"/>
    <lineage>
        <taxon>Eukaryota</taxon>
        <taxon>Viridiplantae</taxon>
        <taxon>Chlorophyta</taxon>
        <taxon>core chlorophytes</taxon>
        <taxon>Trebouxiophyceae</taxon>
        <taxon>Chlorellales</taxon>
        <taxon>Chlorellaceae</taxon>
        <taxon>Chlorella clade</taxon>
        <taxon>Chlorella</taxon>
    </lineage>
</organism>
<feature type="non-terminal residue" evidence="4">
    <location>
        <position position="1"/>
    </location>
</feature>
<dbReference type="InterPro" id="IPR015269">
    <property type="entry name" value="UPF0029_Impact_C"/>
</dbReference>
<dbReference type="InterPro" id="IPR035647">
    <property type="entry name" value="EFG_III/V"/>
</dbReference>
<dbReference type="AlphaFoldDB" id="E1ZHQ2"/>
<dbReference type="OrthoDB" id="10262814at2759"/>
<dbReference type="SUPFAM" id="SSF54211">
    <property type="entry name" value="Ribosomal protein S5 domain 2-like"/>
    <property type="match status" value="1"/>
</dbReference>
<reference evidence="4 5" key="1">
    <citation type="journal article" date="2010" name="Plant Cell">
        <title>The Chlorella variabilis NC64A genome reveals adaptation to photosymbiosis, coevolution with viruses, and cryptic sex.</title>
        <authorList>
            <person name="Blanc G."/>
            <person name="Duncan G."/>
            <person name="Agarkova I."/>
            <person name="Borodovsky M."/>
            <person name="Gurnon J."/>
            <person name="Kuo A."/>
            <person name="Lindquist E."/>
            <person name="Lucas S."/>
            <person name="Pangilinan J."/>
            <person name="Polle J."/>
            <person name="Salamov A."/>
            <person name="Terry A."/>
            <person name="Yamada T."/>
            <person name="Dunigan D.D."/>
            <person name="Grigoriev I.V."/>
            <person name="Claverie J.M."/>
            <person name="Van Etten J.L."/>
        </authorList>
    </citation>
    <scope>NUCLEOTIDE SEQUENCE [LARGE SCALE GENOMIC DNA]</scope>
    <source>
        <strain evidence="4 5">NC64A</strain>
    </source>
</reference>
<dbReference type="FunCoup" id="E1ZHQ2">
    <property type="interactions" value="9"/>
</dbReference>
<sequence length="197" mass="20987">LTLAEPHSSETEVKKSKFIAHAWPCSSADEAAQLIGSRRDPSASHNCWAYKVGQQYRSSDDGEPGGTAGRPILAAIEGEGLDGVAVLVVRRVRFYGGVKLGAGGLVRAYGGAARDCLRAARKQQMTPLMELRMQVPFELLGPVYPLLEQYGAQKQQESYDAAEGVNLVFSLEAGRAEALRSAIADATSGRVVAEPAV</sequence>
<evidence type="ECO:0008006" key="6">
    <source>
        <dbReference type="Google" id="ProtNLM"/>
    </source>
</evidence>
<gene>
    <name evidence="4" type="ORF">CHLNCDRAFT_24615</name>
</gene>
<dbReference type="GO" id="GO:0005737">
    <property type="term" value="C:cytoplasm"/>
    <property type="evidence" value="ECO:0007669"/>
    <property type="project" value="TreeGrafter"/>
</dbReference>
<feature type="domain" description="Impact N-terminal" evidence="2">
    <location>
        <begin position="14"/>
        <end position="117"/>
    </location>
</feature>